<protein>
    <submittedName>
        <fullName evidence="1">Uncharacterized protein</fullName>
    </submittedName>
</protein>
<name>G0NQE7_CAEBE</name>
<dbReference type="InParanoid" id="G0NQE7"/>
<dbReference type="Proteomes" id="UP000008068">
    <property type="component" value="Unassembled WGS sequence"/>
</dbReference>
<dbReference type="HOGENOM" id="CLU_3419558_0_0_1"/>
<gene>
    <name evidence="1" type="ORF">CAEBREN_01695</name>
</gene>
<sequence>MESVLSFPSLLCHKKIVVMNFFTFN</sequence>
<accession>G0NQE7</accession>
<evidence type="ECO:0000313" key="2">
    <source>
        <dbReference type="Proteomes" id="UP000008068"/>
    </source>
</evidence>
<proteinExistence type="predicted"/>
<organism evidence="2">
    <name type="scientific">Caenorhabditis brenneri</name>
    <name type="common">Nematode worm</name>
    <dbReference type="NCBI Taxonomy" id="135651"/>
    <lineage>
        <taxon>Eukaryota</taxon>
        <taxon>Metazoa</taxon>
        <taxon>Ecdysozoa</taxon>
        <taxon>Nematoda</taxon>
        <taxon>Chromadorea</taxon>
        <taxon>Rhabditida</taxon>
        <taxon>Rhabditina</taxon>
        <taxon>Rhabditomorpha</taxon>
        <taxon>Rhabditoidea</taxon>
        <taxon>Rhabditidae</taxon>
        <taxon>Peloderinae</taxon>
        <taxon>Caenorhabditis</taxon>
    </lineage>
</organism>
<evidence type="ECO:0000313" key="1">
    <source>
        <dbReference type="EMBL" id="EGT35600.1"/>
    </source>
</evidence>
<keyword evidence="2" id="KW-1185">Reference proteome</keyword>
<dbReference type="AlphaFoldDB" id="G0NQE7"/>
<dbReference type="EMBL" id="GL379925">
    <property type="protein sequence ID" value="EGT35600.1"/>
    <property type="molecule type" value="Genomic_DNA"/>
</dbReference>
<reference evidence="2" key="1">
    <citation type="submission" date="2011-07" db="EMBL/GenBank/DDBJ databases">
        <authorList>
            <consortium name="Caenorhabditis brenneri Sequencing and Analysis Consortium"/>
            <person name="Wilson R.K."/>
        </authorList>
    </citation>
    <scope>NUCLEOTIDE SEQUENCE [LARGE SCALE GENOMIC DNA]</scope>
    <source>
        <strain evidence="2">PB2801</strain>
    </source>
</reference>